<keyword evidence="5 8" id="KW-0687">Ribonucleoprotein</keyword>
<dbReference type="GO" id="GO:1990904">
    <property type="term" value="C:ribonucleoprotein complex"/>
    <property type="evidence" value="ECO:0007669"/>
    <property type="project" value="UniProtKB-KW"/>
</dbReference>
<dbReference type="InterPro" id="IPR000529">
    <property type="entry name" value="Ribosomal_bS6"/>
</dbReference>
<protein>
    <recommendedName>
        <fullName evidence="7 8">Small ribosomal subunit protein bS6</fullName>
    </recommendedName>
</protein>
<dbReference type="RefSeq" id="WP_330485012.1">
    <property type="nucleotide sequence ID" value="NZ_JAZBJZ010000083.1"/>
</dbReference>
<proteinExistence type="inferred from homology"/>
<comment type="similarity">
    <text evidence="1 8">Belongs to the bacterial ribosomal protein bS6 family.</text>
</comment>
<evidence type="ECO:0000313" key="9">
    <source>
        <dbReference type="EMBL" id="MEE3718579.1"/>
    </source>
</evidence>
<organism evidence="9 10">
    <name type="scientific">Tumidithrix elongata BACA0141</name>
    <dbReference type="NCBI Taxonomy" id="2716417"/>
    <lineage>
        <taxon>Bacteria</taxon>
        <taxon>Bacillati</taxon>
        <taxon>Cyanobacteriota</taxon>
        <taxon>Cyanophyceae</taxon>
        <taxon>Pseudanabaenales</taxon>
        <taxon>Pseudanabaenaceae</taxon>
        <taxon>Tumidithrix</taxon>
        <taxon>Tumidithrix elongata</taxon>
    </lineage>
</organism>
<keyword evidence="2 8" id="KW-0699">rRNA-binding</keyword>
<dbReference type="EMBL" id="JAZBJZ010000083">
    <property type="protein sequence ID" value="MEE3718579.1"/>
    <property type="molecule type" value="Genomic_DNA"/>
</dbReference>
<dbReference type="GO" id="GO:0005840">
    <property type="term" value="C:ribosome"/>
    <property type="evidence" value="ECO:0007669"/>
    <property type="project" value="UniProtKB-KW"/>
</dbReference>
<reference evidence="9" key="1">
    <citation type="submission" date="2024-01" db="EMBL/GenBank/DDBJ databases">
        <title>Bank of Algae and Cyanobacteria of the Azores (BACA) strain genomes.</title>
        <authorList>
            <person name="Luz R."/>
            <person name="Cordeiro R."/>
            <person name="Fonseca A."/>
            <person name="Goncalves V."/>
        </authorList>
    </citation>
    <scope>NUCLEOTIDE SEQUENCE</scope>
    <source>
        <strain evidence="9">BACA0141</strain>
    </source>
</reference>
<evidence type="ECO:0000256" key="5">
    <source>
        <dbReference type="ARBA" id="ARBA00023274"/>
    </source>
</evidence>
<evidence type="ECO:0000256" key="3">
    <source>
        <dbReference type="ARBA" id="ARBA00022884"/>
    </source>
</evidence>
<dbReference type="NCBIfam" id="TIGR00166">
    <property type="entry name" value="S6"/>
    <property type="match status" value="1"/>
</dbReference>
<name>A0AAW9Q301_9CYAN</name>
<evidence type="ECO:0000313" key="10">
    <source>
        <dbReference type="Proteomes" id="UP001333818"/>
    </source>
</evidence>
<dbReference type="HAMAP" id="MF_00360">
    <property type="entry name" value="Ribosomal_bS6"/>
    <property type="match status" value="1"/>
</dbReference>
<dbReference type="GO" id="GO:0006412">
    <property type="term" value="P:translation"/>
    <property type="evidence" value="ECO:0007669"/>
    <property type="project" value="UniProtKB-UniRule"/>
</dbReference>
<dbReference type="AlphaFoldDB" id="A0AAW9Q301"/>
<evidence type="ECO:0000256" key="6">
    <source>
        <dbReference type="ARBA" id="ARBA00035104"/>
    </source>
</evidence>
<dbReference type="PROSITE" id="PS01048">
    <property type="entry name" value="RIBOSOMAL_S6"/>
    <property type="match status" value="1"/>
</dbReference>
<comment type="caution">
    <text evidence="9">The sequence shown here is derived from an EMBL/GenBank/DDBJ whole genome shotgun (WGS) entry which is preliminary data.</text>
</comment>
<dbReference type="CDD" id="cd15487">
    <property type="entry name" value="bS6_chloro_cyano"/>
    <property type="match status" value="1"/>
</dbReference>
<dbReference type="InterPro" id="IPR014717">
    <property type="entry name" value="Transl_elong_EF1B/ribsomal_bS6"/>
</dbReference>
<dbReference type="Proteomes" id="UP001333818">
    <property type="component" value="Unassembled WGS sequence"/>
</dbReference>
<dbReference type="PANTHER" id="PTHR21011:SF1">
    <property type="entry name" value="SMALL RIBOSOMAL SUBUNIT PROTEIN BS6M"/>
    <property type="match status" value="1"/>
</dbReference>
<evidence type="ECO:0000256" key="4">
    <source>
        <dbReference type="ARBA" id="ARBA00022980"/>
    </source>
</evidence>
<keyword evidence="4 8" id="KW-0689">Ribosomal protein</keyword>
<dbReference type="SUPFAM" id="SSF54995">
    <property type="entry name" value="Ribosomal protein S6"/>
    <property type="match status" value="1"/>
</dbReference>
<evidence type="ECO:0000256" key="8">
    <source>
        <dbReference type="HAMAP-Rule" id="MF_00360"/>
    </source>
</evidence>
<keyword evidence="10" id="KW-1185">Reference proteome</keyword>
<dbReference type="Pfam" id="PF01250">
    <property type="entry name" value="Ribosomal_S6"/>
    <property type="match status" value="1"/>
</dbReference>
<dbReference type="InterPro" id="IPR035980">
    <property type="entry name" value="Ribosomal_bS6_sf"/>
</dbReference>
<accession>A0AAW9Q301</accession>
<dbReference type="InterPro" id="IPR020815">
    <property type="entry name" value="Ribosomal_bS6_CS"/>
</dbReference>
<dbReference type="PANTHER" id="PTHR21011">
    <property type="entry name" value="MITOCHONDRIAL 28S RIBOSOMAL PROTEIN S6"/>
    <property type="match status" value="1"/>
</dbReference>
<evidence type="ECO:0000256" key="7">
    <source>
        <dbReference type="ARBA" id="ARBA00035294"/>
    </source>
</evidence>
<keyword evidence="3 8" id="KW-0694">RNA-binding</keyword>
<dbReference type="GO" id="GO:0005737">
    <property type="term" value="C:cytoplasm"/>
    <property type="evidence" value="ECO:0007669"/>
    <property type="project" value="UniProtKB-ARBA"/>
</dbReference>
<evidence type="ECO:0000256" key="2">
    <source>
        <dbReference type="ARBA" id="ARBA00022730"/>
    </source>
</evidence>
<gene>
    <name evidence="8 9" type="primary">rpsF</name>
    <name evidence="8" type="synonym">rps6</name>
    <name evidence="9" type="ORF">V2H45_17705</name>
</gene>
<dbReference type="InterPro" id="IPR020814">
    <property type="entry name" value="Ribosomal_S6_plastid/chlpt"/>
</dbReference>
<comment type="function">
    <text evidence="6 8">Binds together with bS18 to 16S ribosomal RNA.</text>
</comment>
<sequence length="125" mass="14168">MKRLYETMYILRPDLNDQDTDAAIAKYQTILQNNGAEPITIQHRGKRRLAYDIKKHREGIYVQMNYSAEPRTVEEMEKVMRLGEEVIRYLTIKLDPEAIVDVALPDDVPAVVAAPVIAEAVAAAE</sequence>
<evidence type="ECO:0000256" key="1">
    <source>
        <dbReference type="ARBA" id="ARBA00009512"/>
    </source>
</evidence>
<dbReference type="GO" id="GO:0003735">
    <property type="term" value="F:structural constituent of ribosome"/>
    <property type="evidence" value="ECO:0007669"/>
    <property type="project" value="InterPro"/>
</dbReference>
<dbReference type="GO" id="GO:0070181">
    <property type="term" value="F:small ribosomal subunit rRNA binding"/>
    <property type="evidence" value="ECO:0007669"/>
    <property type="project" value="TreeGrafter"/>
</dbReference>
<dbReference type="Gene3D" id="3.30.70.60">
    <property type="match status" value="1"/>
</dbReference>